<dbReference type="InterPro" id="IPR020036">
    <property type="entry name" value="PseH"/>
</dbReference>
<accession>A0A382RNQ8</accession>
<feature type="domain" description="N-acetyltransferase" evidence="1">
    <location>
        <begin position="3"/>
        <end position="123"/>
    </location>
</feature>
<reference evidence="2" key="1">
    <citation type="submission" date="2018-05" db="EMBL/GenBank/DDBJ databases">
        <authorList>
            <person name="Lanie J.A."/>
            <person name="Ng W.-L."/>
            <person name="Kazmierczak K.M."/>
            <person name="Andrzejewski T.M."/>
            <person name="Davidsen T.M."/>
            <person name="Wayne K.J."/>
            <person name="Tettelin H."/>
            <person name="Glass J.I."/>
            <person name="Rusch D."/>
            <person name="Podicherti R."/>
            <person name="Tsui H.-C.T."/>
            <person name="Winkler M.E."/>
        </authorList>
    </citation>
    <scope>NUCLEOTIDE SEQUENCE</scope>
</reference>
<organism evidence="2">
    <name type="scientific">marine metagenome</name>
    <dbReference type="NCBI Taxonomy" id="408172"/>
    <lineage>
        <taxon>unclassified sequences</taxon>
        <taxon>metagenomes</taxon>
        <taxon>ecological metagenomes</taxon>
    </lineage>
</organism>
<dbReference type="AlphaFoldDB" id="A0A382RNQ8"/>
<dbReference type="PANTHER" id="PTHR43415">
    <property type="entry name" value="SPERMIDINE N(1)-ACETYLTRANSFERASE"/>
    <property type="match status" value="1"/>
</dbReference>
<name>A0A382RNQ8_9ZZZZ</name>
<dbReference type="NCBIfam" id="TIGR03585">
    <property type="entry name" value="PseH"/>
    <property type="match status" value="1"/>
</dbReference>
<gene>
    <name evidence="2" type="ORF">METZ01_LOCUS352188</name>
</gene>
<dbReference type="GO" id="GO:0016747">
    <property type="term" value="F:acyltransferase activity, transferring groups other than amino-acyl groups"/>
    <property type="evidence" value="ECO:0007669"/>
    <property type="project" value="InterPro"/>
</dbReference>
<dbReference type="Pfam" id="PF13302">
    <property type="entry name" value="Acetyltransf_3"/>
    <property type="match status" value="1"/>
</dbReference>
<evidence type="ECO:0000259" key="1">
    <source>
        <dbReference type="Pfam" id="PF13302"/>
    </source>
</evidence>
<protein>
    <recommendedName>
        <fullName evidence="1">N-acetyltransferase domain-containing protein</fullName>
    </recommendedName>
</protein>
<dbReference type="PANTHER" id="PTHR43415:SF3">
    <property type="entry name" value="GNAT-FAMILY ACETYLTRANSFERASE"/>
    <property type="match status" value="1"/>
</dbReference>
<dbReference type="Gene3D" id="3.40.630.30">
    <property type="match status" value="1"/>
</dbReference>
<dbReference type="InterPro" id="IPR000182">
    <property type="entry name" value="GNAT_dom"/>
</dbReference>
<sequence length="166" mass="20381">MVLDWRTSPEITRYMNTDIEYDMDKQIHWFEQISNNKNCRYWFISYREEPVGLISINNIDWQNKHCNGGYYITKQWHRNRFGAVVHICMLNHIFNSIKLQKHFAEILSENKNSLKMHRSIGYKEIETIKDYVNKNGRWNDMIILEFRSTDWRKLQDKYSKYLVKFE</sequence>
<dbReference type="InterPro" id="IPR016181">
    <property type="entry name" value="Acyl_CoA_acyltransferase"/>
</dbReference>
<proteinExistence type="predicted"/>
<dbReference type="EMBL" id="UINC01123096">
    <property type="protein sequence ID" value="SVC99334.1"/>
    <property type="molecule type" value="Genomic_DNA"/>
</dbReference>
<evidence type="ECO:0000313" key="2">
    <source>
        <dbReference type="EMBL" id="SVC99334.1"/>
    </source>
</evidence>
<dbReference type="SUPFAM" id="SSF55729">
    <property type="entry name" value="Acyl-CoA N-acyltransferases (Nat)"/>
    <property type="match status" value="1"/>
</dbReference>